<evidence type="ECO:0000256" key="3">
    <source>
        <dbReference type="ARBA" id="ARBA00022801"/>
    </source>
</evidence>
<dbReference type="AlphaFoldDB" id="A0A6G7IXR6"/>
<keyword evidence="4" id="KW-0862">Zinc</keyword>
<dbReference type="Proteomes" id="UP000502928">
    <property type="component" value="Chromosome"/>
</dbReference>
<dbReference type="GO" id="GO:0046872">
    <property type="term" value="F:metal ion binding"/>
    <property type="evidence" value="ECO:0007669"/>
    <property type="project" value="UniProtKB-KW"/>
</dbReference>
<evidence type="ECO:0000313" key="6">
    <source>
        <dbReference type="EMBL" id="QII43345.1"/>
    </source>
</evidence>
<dbReference type="Gene3D" id="3.40.50.10310">
    <property type="entry name" value="Creatininase"/>
    <property type="match status" value="1"/>
</dbReference>
<evidence type="ECO:0000256" key="4">
    <source>
        <dbReference type="ARBA" id="ARBA00022833"/>
    </source>
</evidence>
<organism evidence="6 7">
    <name type="scientific">Flagellimonas oceani</name>
    <dbReference type="NCBI Taxonomy" id="2698672"/>
    <lineage>
        <taxon>Bacteria</taxon>
        <taxon>Pseudomonadati</taxon>
        <taxon>Bacteroidota</taxon>
        <taxon>Flavobacteriia</taxon>
        <taxon>Flavobacteriales</taxon>
        <taxon>Flavobacteriaceae</taxon>
        <taxon>Flagellimonas</taxon>
    </lineage>
</organism>
<evidence type="ECO:0000256" key="2">
    <source>
        <dbReference type="ARBA" id="ARBA00022723"/>
    </source>
</evidence>
<dbReference type="Pfam" id="PF02633">
    <property type="entry name" value="Creatininase"/>
    <property type="match status" value="1"/>
</dbReference>
<evidence type="ECO:0000313" key="7">
    <source>
        <dbReference type="Proteomes" id="UP000502928"/>
    </source>
</evidence>
<keyword evidence="2" id="KW-0479">Metal-binding</keyword>
<protein>
    <submittedName>
        <fullName evidence="6">Creatininase family protein</fullName>
    </submittedName>
</protein>
<dbReference type="RefSeq" id="WP_166247028.1">
    <property type="nucleotide sequence ID" value="NZ_CP049616.1"/>
</dbReference>
<comment type="similarity">
    <text evidence="5">Belongs to the creatininase superfamily.</text>
</comment>
<dbReference type="SUPFAM" id="SSF102215">
    <property type="entry name" value="Creatininase"/>
    <property type="match status" value="1"/>
</dbReference>
<dbReference type="InterPro" id="IPR003785">
    <property type="entry name" value="Creatininase/forma_Hydrolase"/>
</dbReference>
<dbReference type="GO" id="GO:0016811">
    <property type="term" value="F:hydrolase activity, acting on carbon-nitrogen (but not peptide) bonds, in linear amides"/>
    <property type="evidence" value="ECO:0007669"/>
    <property type="project" value="TreeGrafter"/>
</dbReference>
<dbReference type="KEGG" id="mut:GVT53_01115"/>
<gene>
    <name evidence="6" type="ORF">GVT53_01115</name>
</gene>
<accession>A0A6G7IXR6</accession>
<evidence type="ECO:0000256" key="5">
    <source>
        <dbReference type="ARBA" id="ARBA00024029"/>
    </source>
</evidence>
<evidence type="ECO:0000256" key="1">
    <source>
        <dbReference type="ARBA" id="ARBA00001947"/>
    </source>
</evidence>
<keyword evidence="7" id="KW-1185">Reference proteome</keyword>
<dbReference type="GO" id="GO:0009231">
    <property type="term" value="P:riboflavin biosynthetic process"/>
    <property type="evidence" value="ECO:0007669"/>
    <property type="project" value="TreeGrafter"/>
</dbReference>
<sequence>MPRPYILAETNWKHLKDESFDLAILPWGATEAHNYHLPYATDVIEGTSIAEESARIAWEQGSKVIVLPNIPFGVNTGQSDIYLDMNLNPSTQFAILKDLITVLDRQGIKKFMILNSHGGNNWKAIIRELGLLFPEMFLCVTNWFKLGNDSGVFEKPGDHADEMETSLILHLTPNLVLPKEDWGEGKELKNKINAFSEGWAWTERPWSKVTQDTGVGDPSKATKEKGETFFNLVCAKMGKLLVDISITDIDDLYQKK</sequence>
<dbReference type="PANTHER" id="PTHR35005:SF1">
    <property type="entry name" value="2-AMINO-5-FORMYLAMINO-6-RIBOSYLAMINOPYRIMIDIN-4(3H)-ONE 5'-MONOPHOSPHATE DEFORMYLASE"/>
    <property type="match status" value="1"/>
</dbReference>
<name>A0A6G7IXR6_9FLAO</name>
<dbReference type="EMBL" id="CP049616">
    <property type="protein sequence ID" value="QII43345.1"/>
    <property type="molecule type" value="Genomic_DNA"/>
</dbReference>
<dbReference type="PANTHER" id="PTHR35005">
    <property type="entry name" value="3-DEHYDRO-SCYLLO-INOSOSE HYDROLASE"/>
    <property type="match status" value="1"/>
</dbReference>
<comment type="cofactor">
    <cofactor evidence="1">
        <name>Zn(2+)</name>
        <dbReference type="ChEBI" id="CHEBI:29105"/>
    </cofactor>
</comment>
<proteinExistence type="inferred from homology"/>
<dbReference type="InterPro" id="IPR024087">
    <property type="entry name" value="Creatininase-like_sf"/>
</dbReference>
<reference evidence="6 7" key="1">
    <citation type="submission" date="2020-02" db="EMBL/GenBank/DDBJ databases">
        <title>Complete genome of Muricauda sp. 501str8.</title>
        <authorList>
            <person name="Dong B."/>
            <person name="Zhu S."/>
            <person name="Yang J."/>
            <person name="Chen J."/>
        </authorList>
    </citation>
    <scope>NUCLEOTIDE SEQUENCE [LARGE SCALE GENOMIC DNA]</scope>
    <source>
        <strain evidence="6 7">501str8</strain>
    </source>
</reference>
<keyword evidence="3" id="KW-0378">Hydrolase</keyword>